<feature type="binding site" evidence="6">
    <location>
        <begin position="349"/>
        <end position="353"/>
    </location>
    <ligand>
        <name>ATP</name>
        <dbReference type="ChEBI" id="CHEBI:30616"/>
    </ligand>
</feature>
<dbReference type="GO" id="GO:0006083">
    <property type="term" value="P:acetate metabolic process"/>
    <property type="evidence" value="ECO:0007669"/>
    <property type="project" value="TreeGrafter"/>
</dbReference>
<feature type="binding site" evidence="6">
    <location>
        <begin position="211"/>
        <end position="215"/>
    </location>
    <ligand>
        <name>ATP</name>
        <dbReference type="ChEBI" id="CHEBI:30616"/>
    </ligand>
</feature>
<dbReference type="AlphaFoldDB" id="A0A2W1JAP8"/>
<comment type="function">
    <text evidence="6">Catalyzes the formation of acetyl phosphate from acetate and ATP. Can also catalyze the reverse reaction.</text>
</comment>
<evidence type="ECO:0000313" key="8">
    <source>
        <dbReference type="EMBL" id="PZD71210.1"/>
    </source>
</evidence>
<dbReference type="PANTHER" id="PTHR21060:SF15">
    <property type="entry name" value="ACETATE KINASE-RELATED"/>
    <property type="match status" value="1"/>
</dbReference>
<evidence type="ECO:0000313" key="9">
    <source>
        <dbReference type="Proteomes" id="UP000248857"/>
    </source>
</evidence>
<keyword evidence="9" id="KW-1185">Reference proteome</keyword>
<dbReference type="RefSeq" id="WP_110988282.1">
    <property type="nucleotide sequence ID" value="NZ_CAWNWM010000020.1"/>
</dbReference>
<comment type="pathway">
    <text evidence="6">Metabolic intermediate biosynthesis; acetyl-CoA biosynthesis; acetyl-CoA from acetate: step 1/2.</text>
</comment>
<dbReference type="GO" id="GO:0008776">
    <property type="term" value="F:acetate kinase activity"/>
    <property type="evidence" value="ECO:0007669"/>
    <property type="project" value="UniProtKB-UniRule"/>
</dbReference>
<dbReference type="NCBIfam" id="TIGR00016">
    <property type="entry name" value="ackA"/>
    <property type="match status" value="1"/>
</dbReference>
<feature type="binding site" evidence="6">
    <location>
        <position position="14"/>
    </location>
    <ligand>
        <name>ATP</name>
        <dbReference type="ChEBI" id="CHEBI:30616"/>
    </ligand>
</feature>
<keyword evidence="3 6" id="KW-0547">Nucleotide-binding</keyword>
<accession>A0A2W1JAP8</accession>
<feature type="site" description="Transition state stabilizer" evidence="6">
    <location>
        <position position="244"/>
    </location>
</feature>
<dbReference type="HAMAP" id="MF_00020">
    <property type="entry name" value="Acetate_kinase"/>
    <property type="match status" value="1"/>
</dbReference>
<keyword evidence="6" id="KW-0963">Cytoplasm</keyword>
<dbReference type="UniPathway" id="UPA00340">
    <property type="reaction ID" value="UER00458"/>
</dbReference>
<organism evidence="8 9">
    <name type="scientific">Acaryochloris thomasi RCC1774</name>
    <dbReference type="NCBI Taxonomy" id="1764569"/>
    <lineage>
        <taxon>Bacteria</taxon>
        <taxon>Bacillati</taxon>
        <taxon>Cyanobacteriota</taxon>
        <taxon>Cyanophyceae</taxon>
        <taxon>Acaryochloridales</taxon>
        <taxon>Acaryochloridaceae</taxon>
        <taxon>Acaryochloris</taxon>
        <taxon>Acaryochloris thomasi</taxon>
    </lineage>
</organism>
<feature type="binding site" evidence="6">
    <location>
        <position position="97"/>
    </location>
    <ligand>
        <name>substrate</name>
    </ligand>
</feature>
<feature type="binding site" evidence="6">
    <location>
        <position position="7"/>
    </location>
    <ligand>
        <name>Mg(2+)</name>
        <dbReference type="ChEBI" id="CHEBI:18420"/>
    </ligand>
</feature>
<dbReference type="PROSITE" id="PS01076">
    <property type="entry name" value="ACETATE_KINASE_2"/>
    <property type="match status" value="1"/>
</dbReference>
<dbReference type="CDD" id="cd24010">
    <property type="entry name" value="ASKHA_NBD_AcK_PK"/>
    <property type="match status" value="1"/>
</dbReference>
<dbReference type="PANTHER" id="PTHR21060">
    <property type="entry name" value="ACETATE KINASE"/>
    <property type="match status" value="1"/>
</dbReference>
<evidence type="ECO:0000256" key="2">
    <source>
        <dbReference type="ARBA" id="ARBA00022679"/>
    </source>
</evidence>
<dbReference type="PRINTS" id="PR00471">
    <property type="entry name" value="ACETATEKNASE"/>
</dbReference>
<evidence type="ECO:0000256" key="6">
    <source>
        <dbReference type="HAMAP-Rule" id="MF_00020"/>
    </source>
</evidence>
<dbReference type="InterPro" id="IPR023865">
    <property type="entry name" value="Aliphatic_acid_kinase_CS"/>
</dbReference>
<comment type="catalytic activity">
    <reaction evidence="6">
        <text>acetate + ATP = acetyl phosphate + ADP</text>
        <dbReference type="Rhea" id="RHEA:11352"/>
        <dbReference type="ChEBI" id="CHEBI:22191"/>
        <dbReference type="ChEBI" id="CHEBI:30089"/>
        <dbReference type="ChEBI" id="CHEBI:30616"/>
        <dbReference type="ChEBI" id="CHEBI:456216"/>
        <dbReference type="EC" id="2.7.2.1"/>
    </reaction>
</comment>
<dbReference type="GO" id="GO:0006085">
    <property type="term" value="P:acetyl-CoA biosynthetic process"/>
    <property type="evidence" value="ECO:0007669"/>
    <property type="project" value="UniProtKB-UniRule"/>
</dbReference>
<feature type="binding site" evidence="6">
    <location>
        <position position="402"/>
    </location>
    <ligand>
        <name>Mg(2+)</name>
        <dbReference type="ChEBI" id="CHEBI:18420"/>
    </ligand>
</feature>
<dbReference type="GO" id="GO:0000287">
    <property type="term" value="F:magnesium ion binding"/>
    <property type="evidence" value="ECO:0007669"/>
    <property type="project" value="UniProtKB-UniRule"/>
</dbReference>
<keyword evidence="2 6" id="KW-0808">Transferase</keyword>
<dbReference type="InterPro" id="IPR043129">
    <property type="entry name" value="ATPase_NBD"/>
</dbReference>
<dbReference type="Gene3D" id="3.30.420.40">
    <property type="match status" value="2"/>
</dbReference>
<dbReference type="PIRSF" id="PIRSF000722">
    <property type="entry name" value="Acetate_prop_kin"/>
    <property type="match status" value="1"/>
</dbReference>
<comment type="caution">
    <text evidence="8">The sequence shown here is derived from an EMBL/GenBank/DDBJ whole genome shotgun (WGS) entry which is preliminary data.</text>
</comment>
<feature type="site" description="Transition state stabilizer" evidence="6">
    <location>
        <position position="185"/>
    </location>
</feature>
<protein>
    <recommendedName>
        <fullName evidence="6">Acetate kinase</fullName>
        <ecNumber evidence="6">2.7.2.1</ecNumber>
    </recommendedName>
    <alternativeName>
        <fullName evidence="6">Acetokinase</fullName>
    </alternativeName>
</protein>
<feature type="active site" description="Proton donor/acceptor" evidence="6">
    <location>
        <position position="154"/>
    </location>
</feature>
<name>A0A2W1JAP8_9CYAN</name>
<keyword evidence="6" id="KW-0460">Magnesium</keyword>
<evidence type="ECO:0000256" key="5">
    <source>
        <dbReference type="ARBA" id="ARBA00022840"/>
    </source>
</evidence>
<keyword evidence="6" id="KW-0479">Metal-binding</keyword>
<evidence type="ECO:0000256" key="4">
    <source>
        <dbReference type="ARBA" id="ARBA00022777"/>
    </source>
</evidence>
<evidence type="ECO:0000256" key="3">
    <source>
        <dbReference type="ARBA" id="ARBA00022741"/>
    </source>
</evidence>
<comment type="subunit">
    <text evidence="6">Homodimer.</text>
</comment>
<reference evidence="8 9" key="1">
    <citation type="journal article" date="2018" name="Sci. Rep.">
        <title>A novel species of the marine cyanobacterium Acaryochloris with a unique pigment content and lifestyle.</title>
        <authorList>
            <person name="Partensky F."/>
            <person name="Six C."/>
            <person name="Ratin M."/>
            <person name="Garczarek L."/>
            <person name="Vaulot D."/>
            <person name="Probert I."/>
            <person name="Calteau A."/>
            <person name="Gourvil P."/>
            <person name="Marie D."/>
            <person name="Grebert T."/>
            <person name="Bouchier C."/>
            <person name="Le Panse S."/>
            <person name="Gachenot M."/>
            <person name="Rodriguez F."/>
            <person name="Garrido J.L."/>
        </authorList>
    </citation>
    <scope>NUCLEOTIDE SEQUENCE [LARGE SCALE GENOMIC DNA]</scope>
    <source>
        <strain evidence="8 9">RCC1774</strain>
    </source>
</reference>
<dbReference type="Proteomes" id="UP000248857">
    <property type="component" value="Unassembled WGS sequence"/>
</dbReference>
<comment type="cofactor">
    <cofactor evidence="6">
        <name>Mg(2+)</name>
        <dbReference type="ChEBI" id="CHEBI:18420"/>
    </cofactor>
    <cofactor evidence="6">
        <name>Mn(2+)</name>
        <dbReference type="ChEBI" id="CHEBI:29035"/>
    </cofactor>
    <text evidence="6">Mg(2+). Can also accept Mn(2+).</text>
</comment>
<dbReference type="Pfam" id="PF00871">
    <property type="entry name" value="Acetate_kinase"/>
    <property type="match status" value="1"/>
</dbReference>
<dbReference type="PROSITE" id="PS01075">
    <property type="entry name" value="ACETATE_KINASE_1"/>
    <property type="match status" value="1"/>
</dbReference>
<dbReference type="InterPro" id="IPR004372">
    <property type="entry name" value="Ac/propionate_kinase"/>
</dbReference>
<evidence type="ECO:0000256" key="1">
    <source>
        <dbReference type="ARBA" id="ARBA00008748"/>
    </source>
</evidence>
<dbReference type="EMBL" id="PQWO01000020">
    <property type="protein sequence ID" value="PZD71210.1"/>
    <property type="molecule type" value="Genomic_DNA"/>
</dbReference>
<dbReference type="GO" id="GO:0005524">
    <property type="term" value="F:ATP binding"/>
    <property type="evidence" value="ECO:0007669"/>
    <property type="project" value="UniProtKB-KW"/>
</dbReference>
<dbReference type="InterPro" id="IPR000890">
    <property type="entry name" value="Aliphatic_acid_kin_short-chain"/>
</dbReference>
<dbReference type="OrthoDB" id="9802453at2"/>
<dbReference type="GO" id="GO:0005737">
    <property type="term" value="C:cytoplasm"/>
    <property type="evidence" value="ECO:0007669"/>
    <property type="project" value="UniProtKB-SubCell"/>
</dbReference>
<comment type="subcellular location">
    <subcellularLocation>
        <location evidence="6">Cytoplasm</location>
    </subcellularLocation>
</comment>
<evidence type="ECO:0000256" key="7">
    <source>
        <dbReference type="RuleBase" id="RU003835"/>
    </source>
</evidence>
<sequence length="414" mass="44697">MKILVLNAGSSSHKCCLYTIKGAIPESPATPLWEAQLDWHAPNHAALVVKTAAGEQREEDLSSVTRADALSHLLETLWQGETQAIQNLQEIDVVGHRVVHGGQAYQASVRVTDEVKDAIATLSPLAPTHNPAHLEGIEIIERLLGQVPQVAVFDTAFHSQMPAAAAIYPGPYDWIEQGIRRYGFHGISHQYCTQRAFQILGRTVERLIVCHLGNGASLTAVKNGQSINTTMGYTPLDGLMMGTRSGAVDPGILIHLMRQGHTADQLDRLLNKESGLKGISGISHDLRKIEDAIVSDQPASKRGASLTAIANGSERAKLARDIYLHRLKSCLGEMLVSLGGLDALVFTAGIGEHSASIRAETCEALAFLGLQIDLAQNDSSPVDQDIARANSTARVLVIKTQEDWAIAQACYEHL</sequence>
<keyword evidence="5 6" id="KW-0067">ATP-binding</keyword>
<gene>
    <name evidence="8" type="primary">ackA_1</name>
    <name evidence="6" type="synonym">ackA</name>
    <name evidence="8" type="ORF">C1752_07486</name>
</gene>
<dbReference type="EC" id="2.7.2.1" evidence="6"/>
<keyword evidence="4 6" id="KW-0418">Kinase</keyword>
<feature type="binding site" evidence="6">
    <location>
        <begin position="285"/>
        <end position="287"/>
    </location>
    <ligand>
        <name>ATP</name>
        <dbReference type="ChEBI" id="CHEBI:30616"/>
    </ligand>
</feature>
<comment type="similarity">
    <text evidence="1 6 7">Belongs to the acetokinase family.</text>
</comment>
<dbReference type="SUPFAM" id="SSF53067">
    <property type="entry name" value="Actin-like ATPase domain"/>
    <property type="match status" value="2"/>
</dbReference>
<proteinExistence type="inferred from homology"/>